<dbReference type="InterPro" id="IPR053215">
    <property type="entry name" value="TKL_Ser/Thr_kinase"/>
</dbReference>
<dbReference type="PANTHER" id="PTHR45756:SF1">
    <property type="entry name" value="PROTEIN KINASE DOMAIN CONTAINING PROTEIN"/>
    <property type="match status" value="1"/>
</dbReference>
<evidence type="ECO:0000313" key="3">
    <source>
        <dbReference type="Proteomes" id="UP000014680"/>
    </source>
</evidence>
<evidence type="ECO:0000256" key="1">
    <source>
        <dbReference type="SAM" id="Phobius"/>
    </source>
</evidence>
<accession>A0A0A1TVH4</accession>
<dbReference type="InterPro" id="IPR009030">
    <property type="entry name" value="Growth_fac_rcpt_cys_sf"/>
</dbReference>
<dbReference type="AlphaFoldDB" id="A0A0A1TVH4"/>
<name>A0A0A1TVH4_ENTIV</name>
<dbReference type="EMBL" id="KB207122">
    <property type="protein sequence ID" value="ELP84413.1"/>
    <property type="molecule type" value="Genomic_DNA"/>
</dbReference>
<keyword evidence="1" id="KW-0812">Transmembrane</keyword>
<proteinExistence type="predicted"/>
<dbReference type="Gene3D" id="2.10.220.10">
    <property type="entry name" value="Hormone Receptor, Insulin-like Growth Factor Receptor 1, Chain A, domain 2"/>
    <property type="match status" value="1"/>
</dbReference>
<dbReference type="GeneID" id="14883389"/>
<dbReference type="Proteomes" id="UP000014680">
    <property type="component" value="Unassembled WGS sequence"/>
</dbReference>
<feature type="non-terminal residue" evidence="2">
    <location>
        <position position="1"/>
    </location>
</feature>
<keyword evidence="3" id="KW-1185">Reference proteome</keyword>
<feature type="transmembrane region" description="Helical" evidence="1">
    <location>
        <begin position="205"/>
        <end position="224"/>
    </location>
</feature>
<dbReference type="PANTHER" id="PTHR45756">
    <property type="entry name" value="PALMITOYLTRANSFERASE"/>
    <property type="match status" value="1"/>
</dbReference>
<organism evidence="2 3">
    <name type="scientific">Entamoeba invadens IP1</name>
    <dbReference type="NCBI Taxonomy" id="370355"/>
    <lineage>
        <taxon>Eukaryota</taxon>
        <taxon>Amoebozoa</taxon>
        <taxon>Evosea</taxon>
        <taxon>Archamoebae</taxon>
        <taxon>Mastigamoebida</taxon>
        <taxon>Entamoebidae</taxon>
        <taxon>Entamoeba</taxon>
    </lineage>
</organism>
<dbReference type="VEuPathDB" id="AmoebaDB:EIN_203110"/>
<dbReference type="KEGG" id="eiv:EIN_203110"/>
<dbReference type="OrthoDB" id="282489at2759"/>
<evidence type="ECO:0000313" key="2">
    <source>
        <dbReference type="EMBL" id="ELP84413.1"/>
    </source>
</evidence>
<dbReference type="RefSeq" id="XP_004183759.1">
    <property type="nucleotide sequence ID" value="XM_004183711.1"/>
</dbReference>
<gene>
    <name evidence="2" type="ORF">EIN_203110</name>
</gene>
<dbReference type="SUPFAM" id="SSF57184">
    <property type="entry name" value="Growth factor receptor domain"/>
    <property type="match status" value="1"/>
</dbReference>
<protein>
    <submittedName>
        <fullName evidence="2">Cysteine surface protein, putative</fullName>
    </submittedName>
</protein>
<sequence>DTKNIEGKYDFCTKTDVELHCKYYSLNTTKCIECQDAFNMKDGVCAEQFDDLNKVNDTKMSVINMKSSPKSQEEVDCSTRNNKGCQRCPFGYFLNKNGCEKCTNDCLSCYNATYCISCHSRYFLDLFMKCQTLGELANRCEVPLPAGGRCAICKVGYFKAEKDCDVCDESCDMCLKKDECLSCKDGYIKIASVTNYVHQIQHSQIGVYFVMILIIYKMGVVLIVKRVVQHVKIV</sequence>
<keyword evidence="1" id="KW-1133">Transmembrane helix</keyword>
<reference evidence="2 3" key="1">
    <citation type="submission" date="2012-10" db="EMBL/GenBank/DDBJ databases">
        <authorList>
            <person name="Zafar N."/>
            <person name="Inman J."/>
            <person name="Hall N."/>
            <person name="Lorenzi H."/>
            <person name="Caler E."/>
        </authorList>
    </citation>
    <scope>NUCLEOTIDE SEQUENCE [LARGE SCALE GENOMIC DNA]</scope>
    <source>
        <strain evidence="2 3">IP1</strain>
    </source>
</reference>
<keyword evidence="1" id="KW-0472">Membrane</keyword>